<proteinExistence type="predicted"/>
<name>A0A9N9JBV9_9GLOM</name>
<feature type="compositionally biased region" description="Low complexity" evidence="1">
    <location>
        <begin position="102"/>
        <end position="113"/>
    </location>
</feature>
<feature type="compositionally biased region" description="Polar residues" evidence="1">
    <location>
        <begin position="27"/>
        <end position="48"/>
    </location>
</feature>
<dbReference type="Proteomes" id="UP000789759">
    <property type="component" value="Unassembled WGS sequence"/>
</dbReference>
<accession>A0A9N9JBV9</accession>
<dbReference type="AlphaFoldDB" id="A0A9N9JBV9"/>
<evidence type="ECO:0000313" key="3">
    <source>
        <dbReference type="Proteomes" id="UP000789759"/>
    </source>
</evidence>
<organism evidence="2 3">
    <name type="scientific">Cetraspora pellucida</name>
    <dbReference type="NCBI Taxonomy" id="1433469"/>
    <lineage>
        <taxon>Eukaryota</taxon>
        <taxon>Fungi</taxon>
        <taxon>Fungi incertae sedis</taxon>
        <taxon>Mucoromycota</taxon>
        <taxon>Glomeromycotina</taxon>
        <taxon>Glomeromycetes</taxon>
        <taxon>Diversisporales</taxon>
        <taxon>Gigasporaceae</taxon>
        <taxon>Cetraspora</taxon>
    </lineage>
</organism>
<comment type="caution">
    <text evidence="2">The sequence shown here is derived from an EMBL/GenBank/DDBJ whole genome shotgun (WGS) entry which is preliminary data.</text>
</comment>
<evidence type="ECO:0000256" key="1">
    <source>
        <dbReference type="SAM" id="MobiDB-lite"/>
    </source>
</evidence>
<feature type="region of interest" description="Disordered" evidence="1">
    <location>
        <begin position="18"/>
        <end position="48"/>
    </location>
</feature>
<keyword evidence="3" id="KW-1185">Reference proteome</keyword>
<feature type="compositionally biased region" description="Low complexity" evidence="1">
    <location>
        <begin position="83"/>
        <end position="95"/>
    </location>
</feature>
<feature type="region of interest" description="Disordered" evidence="1">
    <location>
        <begin position="83"/>
        <end position="123"/>
    </location>
</feature>
<sequence>ARALTPQKRKLSLLNIGKPQQKKAKLSKTTNSAKVNQDMNIQTSCPTDNTSFNWANITEKELQGSEIWEDILSEQTKACIITTEETNNTRQNNNDTADKHMSNQNSQSGDNNQAALVQPVLLT</sequence>
<dbReference type="EMBL" id="CAJVQA010022638">
    <property type="protein sequence ID" value="CAG8774739.1"/>
    <property type="molecule type" value="Genomic_DNA"/>
</dbReference>
<reference evidence="2" key="1">
    <citation type="submission" date="2021-06" db="EMBL/GenBank/DDBJ databases">
        <authorList>
            <person name="Kallberg Y."/>
            <person name="Tangrot J."/>
            <person name="Rosling A."/>
        </authorList>
    </citation>
    <scope>NUCLEOTIDE SEQUENCE</scope>
    <source>
        <strain evidence="2">FL966</strain>
    </source>
</reference>
<protein>
    <submittedName>
        <fullName evidence="2">7913_t:CDS:1</fullName>
    </submittedName>
</protein>
<feature type="non-terminal residue" evidence="2">
    <location>
        <position position="1"/>
    </location>
</feature>
<evidence type="ECO:0000313" key="2">
    <source>
        <dbReference type="EMBL" id="CAG8774739.1"/>
    </source>
</evidence>
<gene>
    <name evidence="2" type="ORF">CPELLU_LOCUS16058</name>
</gene>